<feature type="transmembrane region" description="Helical" evidence="7">
    <location>
        <begin position="325"/>
        <end position="345"/>
    </location>
</feature>
<keyword evidence="4 7" id="KW-1133">Transmembrane helix</keyword>
<dbReference type="GO" id="GO:0016020">
    <property type="term" value="C:membrane"/>
    <property type="evidence" value="ECO:0007669"/>
    <property type="project" value="UniProtKB-SubCell"/>
</dbReference>
<dbReference type="VEuPathDB" id="VectorBase:HLOH_058190"/>
<keyword evidence="6" id="KW-0862">Zinc</keyword>
<dbReference type="OMA" id="QRHNPYI"/>
<evidence type="ECO:0000313" key="9">
    <source>
        <dbReference type="Proteomes" id="UP000821853"/>
    </source>
</evidence>
<dbReference type="GO" id="GO:0038023">
    <property type="term" value="F:signaling receptor activity"/>
    <property type="evidence" value="ECO:0007669"/>
    <property type="project" value="TreeGrafter"/>
</dbReference>
<dbReference type="OrthoDB" id="529367at2759"/>
<sequence>MPSSYTSSAVPIFAIPIGVTAAAFRQTLPAGTRWESAGPLGGRAAGNVATLGAMELLFAYARSLRPLGGTGAAVSRLFPDLRRSFSLWRIEDLPASERTNPYILTGYRRCRSRTACLWSLLRWHNETVNVWSNIITLGMLAALLVEDNASRFTELRVDPARRLLLTVMPVAYGAMLLTSAIYHTFNCTPNARALYLLDFAGVWLSVVTYVLGFTALQFRGIARILHLSGAIAAAAPSFLLTAVPSYRESRYDSSRIRTMAWFALYSLVPLGHFAVSGDVGLVTRTLPGHVTVLVLLTLSLAVFISHVPERLWPGAVDLVGASHQIWHVGVSACVLIAHELQFAYVKPR</sequence>
<feature type="binding site" evidence="6">
    <location>
        <position position="327"/>
    </location>
    <ligand>
        <name>Zn(2+)</name>
        <dbReference type="ChEBI" id="CHEBI:29105"/>
    </ligand>
</feature>
<protein>
    <submittedName>
        <fullName evidence="8">Uncharacterized protein</fullName>
    </submittedName>
</protein>
<keyword evidence="3 7" id="KW-0812">Transmembrane</keyword>
<feature type="transmembrane region" description="Helical" evidence="7">
    <location>
        <begin position="163"/>
        <end position="182"/>
    </location>
</feature>
<evidence type="ECO:0000313" key="8">
    <source>
        <dbReference type="EMBL" id="KAH9365338.1"/>
    </source>
</evidence>
<keyword evidence="6" id="KW-0479">Metal-binding</keyword>
<dbReference type="Proteomes" id="UP000821853">
    <property type="component" value="Unassembled WGS sequence"/>
</dbReference>
<accession>A0A9J6FPZ7</accession>
<feature type="transmembrane region" description="Helical" evidence="7">
    <location>
        <begin position="287"/>
        <end position="305"/>
    </location>
</feature>
<evidence type="ECO:0000256" key="5">
    <source>
        <dbReference type="ARBA" id="ARBA00023136"/>
    </source>
</evidence>
<feature type="binding site" evidence="6">
    <location>
        <position position="323"/>
    </location>
    <ligand>
        <name>Zn(2+)</name>
        <dbReference type="ChEBI" id="CHEBI:29105"/>
    </ligand>
</feature>
<dbReference type="EMBL" id="JABSTR010000003">
    <property type="protein sequence ID" value="KAH9365338.1"/>
    <property type="molecule type" value="Genomic_DNA"/>
</dbReference>
<proteinExistence type="inferred from homology"/>
<comment type="caution">
    <text evidence="8">The sequence shown here is derived from an EMBL/GenBank/DDBJ whole genome shotgun (WGS) entry which is preliminary data.</text>
</comment>
<dbReference type="InterPro" id="IPR004254">
    <property type="entry name" value="AdipoR/HlyIII-related"/>
</dbReference>
<dbReference type="PANTHER" id="PTHR20855:SF15">
    <property type="entry name" value="PROGESTIN AND ADIPOQ RECEPTOR FAMILY MEMBER 3"/>
    <property type="match status" value="1"/>
</dbReference>
<reference evidence="8 9" key="1">
    <citation type="journal article" date="2020" name="Cell">
        <title>Large-Scale Comparative Analyses of Tick Genomes Elucidate Their Genetic Diversity and Vector Capacities.</title>
        <authorList>
            <consortium name="Tick Genome and Microbiome Consortium (TIGMIC)"/>
            <person name="Jia N."/>
            <person name="Wang J."/>
            <person name="Shi W."/>
            <person name="Du L."/>
            <person name="Sun Y."/>
            <person name="Zhan W."/>
            <person name="Jiang J.F."/>
            <person name="Wang Q."/>
            <person name="Zhang B."/>
            <person name="Ji P."/>
            <person name="Bell-Sakyi L."/>
            <person name="Cui X.M."/>
            <person name="Yuan T.T."/>
            <person name="Jiang B.G."/>
            <person name="Yang W.F."/>
            <person name="Lam T.T."/>
            <person name="Chang Q.C."/>
            <person name="Ding S.J."/>
            <person name="Wang X.J."/>
            <person name="Zhu J.G."/>
            <person name="Ruan X.D."/>
            <person name="Zhao L."/>
            <person name="Wei J.T."/>
            <person name="Ye R.Z."/>
            <person name="Que T.C."/>
            <person name="Du C.H."/>
            <person name="Zhou Y.H."/>
            <person name="Cheng J.X."/>
            <person name="Dai P.F."/>
            <person name="Guo W.B."/>
            <person name="Han X.H."/>
            <person name="Huang E.J."/>
            <person name="Li L.F."/>
            <person name="Wei W."/>
            <person name="Gao Y.C."/>
            <person name="Liu J.Z."/>
            <person name="Shao H.Z."/>
            <person name="Wang X."/>
            <person name="Wang C.C."/>
            <person name="Yang T.C."/>
            <person name="Huo Q.B."/>
            <person name="Li W."/>
            <person name="Chen H.Y."/>
            <person name="Chen S.E."/>
            <person name="Zhou L.G."/>
            <person name="Ni X.B."/>
            <person name="Tian J.H."/>
            <person name="Sheng Y."/>
            <person name="Liu T."/>
            <person name="Pan Y.S."/>
            <person name="Xia L.Y."/>
            <person name="Li J."/>
            <person name="Zhao F."/>
            <person name="Cao W.C."/>
        </authorList>
    </citation>
    <scope>NUCLEOTIDE SEQUENCE [LARGE SCALE GENOMIC DNA]</scope>
    <source>
        <strain evidence="8">HaeL-2018</strain>
    </source>
</reference>
<dbReference type="AlphaFoldDB" id="A0A9J6FPZ7"/>
<dbReference type="GO" id="GO:0046872">
    <property type="term" value="F:metal ion binding"/>
    <property type="evidence" value="ECO:0007669"/>
    <property type="project" value="UniProtKB-KW"/>
</dbReference>
<feature type="transmembrane region" description="Helical" evidence="7">
    <location>
        <begin position="258"/>
        <end position="275"/>
    </location>
</feature>
<organism evidence="8 9">
    <name type="scientific">Haemaphysalis longicornis</name>
    <name type="common">Bush tick</name>
    <dbReference type="NCBI Taxonomy" id="44386"/>
    <lineage>
        <taxon>Eukaryota</taxon>
        <taxon>Metazoa</taxon>
        <taxon>Ecdysozoa</taxon>
        <taxon>Arthropoda</taxon>
        <taxon>Chelicerata</taxon>
        <taxon>Arachnida</taxon>
        <taxon>Acari</taxon>
        <taxon>Parasitiformes</taxon>
        <taxon>Ixodida</taxon>
        <taxon>Ixodoidea</taxon>
        <taxon>Ixodidae</taxon>
        <taxon>Haemaphysalinae</taxon>
        <taxon>Haemaphysalis</taxon>
    </lineage>
</organism>
<feature type="transmembrane region" description="Helical" evidence="7">
    <location>
        <begin position="194"/>
        <end position="212"/>
    </location>
</feature>
<dbReference type="PANTHER" id="PTHR20855">
    <property type="entry name" value="ADIPOR/PROGESTIN RECEPTOR-RELATED"/>
    <property type="match status" value="1"/>
</dbReference>
<evidence type="ECO:0000256" key="7">
    <source>
        <dbReference type="SAM" id="Phobius"/>
    </source>
</evidence>
<name>A0A9J6FPZ7_HAELO</name>
<evidence type="ECO:0000256" key="3">
    <source>
        <dbReference type="ARBA" id="ARBA00022692"/>
    </source>
</evidence>
<dbReference type="Pfam" id="PF03006">
    <property type="entry name" value="HlyIII"/>
    <property type="match status" value="1"/>
</dbReference>
<feature type="binding site" evidence="6">
    <location>
        <position position="183"/>
    </location>
    <ligand>
        <name>Zn(2+)</name>
        <dbReference type="ChEBI" id="CHEBI:29105"/>
    </ligand>
</feature>
<evidence type="ECO:0000256" key="1">
    <source>
        <dbReference type="ARBA" id="ARBA00004141"/>
    </source>
</evidence>
<keyword evidence="5 7" id="KW-0472">Membrane</keyword>
<gene>
    <name evidence="8" type="ORF">HPB48_007604</name>
</gene>
<feature type="transmembrane region" description="Helical" evidence="7">
    <location>
        <begin position="6"/>
        <end position="24"/>
    </location>
</feature>
<comment type="similarity">
    <text evidence="2">Belongs to the ADIPOR family.</text>
</comment>
<keyword evidence="9" id="KW-1185">Reference proteome</keyword>
<feature type="transmembrane region" description="Helical" evidence="7">
    <location>
        <begin position="224"/>
        <end position="246"/>
    </location>
</feature>
<evidence type="ECO:0000256" key="6">
    <source>
        <dbReference type="PIRSR" id="PIRSR604254-1"/>
    </source>
</evidence>
<evidence type="ECO:0000256" key="2">
    <source>
        <dbReference type="ARBA" id="ARBA00007018"/>
    </source>
</evidence>
<comment type="subcellular location">
    <subcellularLocation>
        <location evidence="1">Membrane</location>
        <topology evidence="1">Multi-pass membrane protein</topology>
    </subcellularLocation>
</comment>
<evidence type="ECO:0000256" key="4">
    <source>
        <dbReference type="ARBA" id="ARBA00022989"/>
    </source>
</evidence>